<feature type="transmembrane region" description="Helical" evidence="6">
    <location>
        <begin position="318"/>
        <end position="342"/>
    </location>
</feature>
<dbReference type="InterPro" id="IPR003938">
    <property type="entry name" value="K_chnl_volt-dep_EAG/ELK/ERG"/>
</dbReference>
<evidence type="ECO:0000313" key="9">
    <source>
        <dbReference type="Proteomes" id="UP000316726"/>
    </source>
</evidence>
<dbReference type="Pfam" id="PF00520">
    <property type="entry name" value="Ion_trans"/>
    <property type="match status" value="1"/>
</dbReference>
<dbReference type="InterPro" id="IPR014710">
    <property type="entry name" value="RmlC-like_jellyroll"/>
</dbReference>
<dbReference type="PANTHER" id="PTHR10217">
    <property type="entry name" value="VOLTAGE AND LIGAND GATED POTASSIUM CHANNEL"/>
    <property type="match status" value="1"/>
</dbReference>
<dbReference type="GO" id="GO:0042391">
    <property type="term" value="P:regulation of membrane potential"/>
    <property type="evidence" value="ECO:0007669"/>
    <property type="project" value="TreeGrafter"/>
</dbReference>
<comment type="subcellular location">
    <subcellularLocation>
        <location evidence="1">Membrane</location>
        <topology evidence="1">Multi-pass membrane protein</topology>
    </subcellularLocation>
</comment>
<reference evidence="8 9" key="1">
    <citation type="submission" date="2018-07" db="EMBL/GenBank/DDBJ databases">
        <title>The complete nuclear genome of the prasinophyte Chloropicon primus (CCMP1205).</title>
        <authorList>
            <person name="Pombert J.-F."/>
            <person name="Otis C."/>
            <person name="Turmel M."/>
            <person name="Lemieux C."/>
        </authorList>
    </citation>
    <scope>NUCLEOTIDE SEQUENCE [LARGE SCALE GENOMIC DNA]</scope>
    <source>
        <strain evidence="8 9">CCMP1205</strain>
    </source>
</reference>
<evidence type="ECO:0000256" key="4">
    <source>
        <dbReference type="ARBA" id="ARBA00023136"/>
    </source>
</evidence>
<dbReference type="InterPro" id="IPR005821">
    <property type="entry name" value="Ion_trans_dom"/>
</dbReference>
<feature type="domain" description="Ion transport" evidence="7">
    <location>
        <begin position="169"/>
        <end position="435"/>
    </location>
</feature>
<dbReference type="SUPFAM" id="SSF51206">
    <property type="entry name" value="cAMP-binding domain-like"/>
    <property type="match status" value="1"/>
</dbReference>
<keyword evidence="9" id="KW-1185">Reference proteome</keyword>
<name>A0A5B8MLD0_9CHLO</name>
<dbReference type="Gene3D" id="1.10.287.630">
    <property type="entry name" value="Helix hairpin bin"/>
    <property type="match status" value="1"/>
</dbReference>
<evidence type="ECO:0000256" key="5">
    <source>
        <dbReference type="SAM" id="MobiDB-lite"/>
    </source>
</evidence>
<dbReference type="Gene3D" id="1.10.287.70">
    <property type="match status" value="1"/>
</dbReference>
<feature type="transmembrane region" description="Helical" evidence="6">
    <location>
        <begin position="418"/>
        <end position="442"/>
    </location>
</feature>
<protein>
    <submittedName>
        <fullName evidence="8">Ion transport protein</fullName>
    </submittedName>
</protein>
<evidence type="ECO:0000313" key="8">
    <source>
        <dbReference type="EMBL" id="QDZ21296.1"/>
    </source>
</evidence>
<dbReference type="SUPFAM" id="SSF81324">
    <property type="entry name" value="Voltage-gated potassium channels"/>
    <property type="match status" value="1"/>
</dbReference>
<keyword evidence="4 6" id="KW-0472">Membrane</keyword>
<feature type="region of interest" description="Disordered" evidence="5">
    <location>
        <begin position="62"/>
        <end position="109"/>
    </location>
</feature>
<proteinExistence type="predicted"/>
<feature type="compositionally biased region" description="Low complexity" evidence="5">
    <location>
        <begin position="62"/>
        <end position="80"/>
    </location>
</feature>
<evidence type="ECO:0000256" key="3">
    <source>
        <dbReference type="ARBA" id="ARBA00022989"/>
    </source>
</evidence>
<keyword evidence="2 6" id="KW-0812">Transmembrane</keyword>
<keyword evidence="3 6" id="KW-1133">Transmembrane helix</keyword>
<evidence type="ECO:0000259" key="7">
    <source>
        <dbReference type="Pfam" id="PF00520"/>
    </source>
</evidence>
<dbReference type="Gene3D" id="2.60.120.10">
    <property type="entry name" value="Jelly Rolls"/>
    <property type="match status" value="1"/>
</dbReference>
<evidence type="ECO:0000256" key="1">
    <source>
        <dbReference type="ARBA" id="ARBA00004141"/>
    </source>
</evidence>
<dbReference type="Proteomes" id="UP000316726">
    <property type="component" value="Chromosome 5"/>
</dbReference>
<sequence>MAGQEEGDKGSMLDKDPERMGAPEDVTPARTFFVRMVAQREIEVNEKEWFEVLERHGMNPNSLRLKASSSQPSSSASGGYRSHDYRDPSKPLMRTHRQKGKSPPNWRETTSNFQILKTPLQGEEDKEESYRDEVEYNPVRKAKRRTPLLEVVSPFSIYYAVWQYSMMVLDFTYTAFWVPYSVVFVLEDCQWDHPAAIVDFTAGWLYVFDVLVNLRVGYSIVYKLSRTVELDSMRAALFYIQHGTFWVDVPACIPVFVQTICLSVNGADTSFGKFGVNVSQMMRLLRLLRLARAMRLLLSDALDVASVSVKRSTGAKMIWIQFLQIVFLFAWTAHMMACTWYYTAVMEDSLPNWPYRNGELYSCIEGLEEDAPKTWLKTAGLLCAPNGVKYMASFYFATMTITTVGYGDISADTTGEQAVATVMMFVGAIFFGYLVSTTTLFLEKVSSQKKELTNYHDKVELVDGWVRNRAIPKKLNMKIRSYYSIVWSKAADLQNEKEILQELPFPLRAAAAEHITMPLLKQVLCLSHVAERHWKHMSRRFRAEWYPPGKFIAHSEGRGSGEGLKPEMDSLWLLERGKVVCVKQGANNASLIGPQVFGCSLILQLLDPDFPLETSFNTYMSTTPIWLWRVNKEYLRAYFQDNPDALVQFCEGLLVDVDQLNILDIDNAAENALYTKVLELKETLPLDEEGLLSLPRGASRTNIFTVQEEGQWTSTLSDDPS</sequence>
<feature type="compositionally biased region" description="Basic and acidic residues" evidence="5">
    <location>
        <begin position="1"/>
        <end position="22"/>
    </location>
</feature>
<accession>A0A5B8MLD0</accession>
<dbReference type="PRINTS" id="PR01463">
    <property type="entry name" value="EAGCHANLFMLY"/>
</dbReference>
<dbReference type="PANTHER" id="PTHR10217:SF435">
    <property type="entry name" value="POTASSIUM VOLTAGE-GATED CHANNEL PROTEIN EAG"/>
    <property type="match status" value="1"/>
</dbReference>
<dbReference type="AlphaFoldDB" id="A0A5B8MLD0"/>
<evidence type="ECO:0000256" key="6">
    <source>
        <dbReference type="SAM" id="Phobius"/>
    </source>
</evidence>
<dbReference type="GO" id="GO:0005249">
    <property type="term" value="F:voltage-gated potassium channel activity"/>
    <property type="evidence" value="ECO:0007669"/>
    <property type="project" value="InterPro"/>
</dbReference>
<gene>
    <name evidence="8" type="ORF">A3770_05p38140</name>
</gene>
<dbReference type="EMBL" id="CP031038">
    <property type="protein sequence ID" value="QDZ21296.1"/>
    <property type="molecule type" value="Genomic_DNA"/>
</dbReference>
<dbReference type="GO" id="GO:0005886">
    <property type="term" value="C:plasma membrane"/>
    <property type="evidence" value="ECO:0007669"/>
    <property type="project" value="TreeGrafter"/>
</dbReference>
<dbReference type="InterPro" id="IPR050818">
    <property type="entry name" value="KCNH_animal-type"/>
</dbReference>
<evidence type="ECO:0000256" key="2">
    <source>
        <dbReference type="ARBA" id="ARBA00022692"/>
    </source>
</evidence>
<organism evidence="8 9">
    <name type="scientific">Chloropicon primus</name>
    <dbReference type="NCBI Taxonomy" id="1764295"/>
    <lineage>
        <taxon>Eukaryota</taxon>
        <taxon>Viridiplantae</taxon>
        <taxon>Chlorophyta</taxon>
        <taxon>Chloropicophyceae</taxon>
        <taxon>Chloropicales</taxon>
        <taxon>Chloropicaceae</taxon>
        <taxon>Chloropicon</taxon>
    </lineage>
</organism>
<dbReference type="InterPro" id="IPR018490">
    <property type="entry name" value="cNMP-bd_dom_sf"/>
</dbReference>
<feature type="region of interest" description="Disordered" evidence="5">
    <location>
        <begin position="1"/>
        <end position="29"/>
    </location>
</feature>
<dbReference type="OrthoDB" id="426293at2759"/>